<dbReference type="EMBL" id="BSXT01003790">
    <property type="protein sequence ID" value="GMF55650.1"/>
    <property type="molecule type" value="Genomic_DNA"/>
</dbReference>
<protein>
    <submittedName>
        <fullName evidence="2">Unnamed protein product</fullName>
    </submittedName>
</protein>
<organism evidence="2 3">
    <name type="scientific">Phytophthora fragariaefolia</name>
    <dbReference type="NCBI Taxonomy" id="1490495"/>
    <lineage>
        <taxon>Eukaryota</taxon>
        <taxon>Sar</taxon>
        <taxon>Stramenopiles</taxon>
        <taxon>Oomycota</taxon>
        <taxon>Peronosporomycetes</taxon>
        <taxon>Peronosporales</taxon>
        <taxon>Peronosporaceae</taxon>
        <taxon>Phytophthora</taxon>
    </lineage>
</organism>
<keyword evidence="3" id="KW-1185">Reference proteome</keyword>
<accession>A0A9W6Y9E8</accession>
<gene>
    <name evidence="2" type="ORF">Pfra01_002347000</name>
</gene>
<evidence type="ECO:0000313" key="3">
    <source>
        <dbReference type="Proteomes" id="UP001165121"/>
    </source>
</evidence>
<proteinExistence type="predicted"/>
<dbReference type="PANTHER" id="PTHR46599:SF3">
    <property type="entry name" value="PIGGYBAC TRANSPOSABLE ELEMENT-DERIVED PROTEIN 4"/>
    <property type="match status" value="1"/>
</dbReference>
<reference evidence="2" key="1">
    <citation type="submission" date="2023-04" db="EMBL/GenBank/DDBJ databases">
        <title>Phytophthora fragariaefolia NBRC 109709.</title>
        <authorList>
            <person name="Ichikawa N."/>
            <person name="Sato H."/>
            <person name="Tonouchi N."/>
        </authorList>
    </citation>
    <scope>NUCLEOTIDE SEQUENCE</scope>
    <source>
        <strain evidence="2">NBRC 109709</strain>
    </source>
</reference>
<dbReference type="PANTHER" id="PTHR46599">
    <property type="entry name" value="PIGGYBAC TRANSPOSABLE ELEMENT-DERIVED PROTEIN 4"/>
    <property type="match status" value="1"/>
</dbReference>
<dbReference type="Pfam" id="PF13843">
    <property type="entry name" value="DDE_Tnp_1_7"/>
    <property type="match status" value="1"/>
</dbReference>
<dbReference type="Proteomes" id="UP001165121">
    <property type="component" value="Unassembled WGS sequence"/>
</dbReference>
<sequence>MIRKKDEKSRCYMKQGVCTAKHIAAASWVDGSIVNVISNADASNISTVYRRIKDKEVAFTSPTCIAEYNSAMQGGDRHDQLRSRFSLADGHSFQKWHKKLAMVMIDIAKCNAYICDGIARNRRDGDDRNNTSRPRSRDINVNSSVEFGCGCDACGLVTDRRGKRVLDGASGEKPVETEMHSVQFRMQKGYSKDRLLRNYTIATSNRPKYNTK</sequence>
<evidence type="ECO:0000313" key="2">
    <source>
        <dbReference type="EMBL" id="GMF55650.1"/>
    </source>
</evidence>
<dbReference type="OrthoDB" id="123873at2759"/>
<evidence type="ECO:0000259" key="1">
    <source>
        <dbReference type="Pfam" id="PF13843"/>
    </source>
</evidence>
<name>A0A9W6Y9E8_9STRA</name>
<comment type="caution">
    <text evidence="2">The sequence shown here is derived from an EMBL/GenBank/DDBJ whole genome shotgun (WGS) entry which is preliminary data.</text>
</comment>
<dbReference type="InterPro" id="IPR029526">
    <property type="entry name" value="PGBD"/>
</dbReference>
<feature type="domain" description="PiggyBac transposable element-derived protein" evidence="1">
    <location>
        <begin position="19"/>
        <end position="113"/>
    </location>
</feature>
<dbReference type="AlphaFoldDB" id="A0A9W6Y9E8"/>